<dbReference type="GO" id="GO:0051087">
    <property type="term" value="F:protein-folding chaperone binding"/>
    <property type="evidence" value="ECO:0007669"/>
    <property type="project" value="InterPro"/>
</dbReference>
<dbReference type="GO" id="GO:0001405">
    <property type="term" value="C:PAM complex, Tim23 associated import motor"/>
    <property type="evidence" value="ECO:0007669"/>
    <property type="project" value="TreeGrafter"/>
</dbReference>
<comment type="caution">
    <text evidence="6">The sequence shown here is derived from an EMBL/GenBank/DDBJ whole genome shotgun (WGS) entry which is preliminary data.</text>
</comment>
<proteinExistence type="inferred from homology"/>
<dbReference type="EMBL" id="LAVV01007725">
    <property type="protein sequence ID" value="KNZ54980.1"/>
    <property type="molecule type" value="Genomic_DNA"/>
</dbReference>
<evidence type="ECO:0000313" key="7">
    <source>
        <dbReference type="Proteomes" id="UP000037035"/>
    </source>
</evidence>
<evidence type="ECO:0000256" key="2">
    <source>
        <dbReference type="ARBA" id="ARBA00014521"/>
    </source>
</evidence>
<dbReference type="GO" id="GO:0030150">
    <property type="term" value="P:protein import into mitochondrial matrix"/>
    <property type="evidence" value="ECO:0007669"/>
    <property type="project" value="TreeGrafter"/>
</dbReference>
<dbReference type="Gene3D" id="3.90.20.20">
    <property type="match status" value="1"/>
</dbReference>
<dbReference type="SUPFAM" id="SSF58014">
    <property type="entry name" value="Coiled-coil domain of nucleotide exchange factor GrpE"/>
    <property type="match status" value="1"/>
</dbReference>
<dbReference type="PANTHER" id="PTHR21237:SF23">
    <property type="entry name" value="GRPE PROTEIN HOMOLOG, MITOCHONDRIAL"/>
    <property type="match status" value="1"/>
</dbReference>
<accession>A0A0L6V4C3</accession>
<dbReference type="STRING" id="27349.A0A0L6V4C3"/>
<dbReference type="GO" id="GO:0042803">
    <property type="term" value="F:protein homodimerization activity"/>
    <property type="evidence" value="ECO:0007669"/>
    <property type="project" value="InterPro"/>
</dbReference>
<organism evidence="6 7">
    <name type="scientific">Puccinia sorghi</name>
    <dbReference type="NCBI Taxonomy" id="27349"/>
    <lineage>
        <taxon>Eukaryota</taxon>
        <taxon>Fungi</taxon>
        <taxon>Dikarya</taxon>
        <taxon>Basidiomycota</taxon>
        <taxon>Pucciniomycotina</taxon>
        <taxon>Pucciniomycetes</taxon>
        <taxon>Pucciniales</taxon>
        <taxon>Pucciniaceae</taxon>
        <taxon>Puccinia</taxon>
    </lineage>
</organism>
<dbReference type="VEuPathDB" id="FungiDB:VP01_2800g2"/>
<reference evidence="6 7" key="1">
    <citation type="submission" date="2015-08" db="EMBL/GenBank/DDBJ databases">
        <title>Next Generation Sequencing and Analysis of the Genome of Puccinia sorghi L Schw, the Causal Agent of Maize Common Rust.</title>
        <authorList>
            <person name="Rochi L."/>
            <person name="Burguener G."/>
            <person name="Darino M."/>
            <person name="Turjanski A."/>
            <person name="Kreff E."/>
            <person name="Dieguez M.J."/>
            <person name="Sacco F."/>
        </authorList>
    </citation>
    <scope>NUCLEOTIDE SEQUENCE [LARGE SCALE GENOMIC DNA]</scope>
    <source>
        <strain evidence="6 7">RO10H11247</strain>
    </source>
</reference>
<dbReference type="InterPro" id="IPR009012">
    <property type="entry name" value="GrpE_head"/>
</dbReference>
<evidence type="ECO:0000313" key="6">
    <source>
        <dbReference type="EMBL" id="KNZ54980.1"/>
    </source>
</evidence>
<comment type="similarity">
    <text evidence="1 4">Belongs to the GrpE family.</text>
</comment>
<keyword evidence="7" id="KW-1185">Reference proteome</keyword>
<dbReference type="CDD" id="cd00446">
    <property type="entry name" value="GrpE"/>
    <property type="match status" value="1"/>
</dbReference>
<protein>
    <recommendedName>
        <fullName evidence="2">GrpE protein homolog, mitochondrial</fullName>
    </recommendedName>
</protein>
<keyword evidence="3" id="KW-0143">Chaperone</keyword>
<dbReference type="GO" id="GO:0006457">
    <property type="term" value="P:protein folding"/>
    <property type="evidence" value="ECO:0007669"/>
    <property type="project" value="InterPro"/>
</dbReference>
<dbReference type="AlphaFoldDB" id="A0A0L6V4C3"/>
<dbReference type="Pfam" id="PF01025">
    <property type="entry name" value="GrpE"/>
    <property type="match status" value="1"/>
</dbReference>
<evidence type="ECO:0000256" key="3">
    <source>
        <dbReference type="ARBA" id="ARBA00023186"/>
    </source>
</evidence>
<gene>
    <name evidence="6" type="ORF">VP01_2800g2</name>
</gene>
<feature type="compositionally biased region" description="Low complexity" evidence="5">
    <location>
        <begin position="49"/>
        <end position="60"/>
    </location>
</feature>
<evidence type="ECO:0000256" key="1">
    <source>
        <dbReference type="ARBA" id="ARBA00009054"/>
    </source>
</evidence>
<sequence>MTTARLICPRLSLLPRRFSSSTAGPQTDPIDLPSNSTTTTTPPSPPHSSSPASSSSNPSNFADQIAQKDAQLNEYKVGFSLHFILNIERKETRADFENLQKITTREKAAAKEYALQSFARDLVSNIDVLQLALNSVPEGLRTTNVEEESGGSSSDRKYLADLWGGVQSTKSLLEKTLARHGVVPFDPTGQPCPAKNPTLCSTVQRLVVVGWMLRDRVLRPAQVGVAQGSSDS</sequence>
<dbReference type="Gene3D" id="2.30.22.10">
    <property type="entry name" value="Head domain of nucleotide exchange factor GrpE"/>
    <property type="match status" value="1"/>
</dbReference>
<dbReference type="PRINTS" id="PR00773">
    <property type="entry name" value="GRPEPROTEIN"/>
</dbReference>
<feature type="region of interest" description="Disordered" evidence="5">
    <location>
        <begin position="17"/>
        <end position="61"/>
    </location>
</feature>
<dbReference type="SUPFAM" id="SSF51064">
    <property type="entry name" value="Head domain of nucleotide exchange factor GrpE"/>
    <property type="match status" value="1"/>
</dbReference>
<dbReference type="Proteomes" id="UP000037035">
    <property type="component" value="Unassembled WGS sequence"/>
</dbReference>
<evidence type="ECO:0000256" key="5">
    <source>
        <dbReference type="SAM" id="MobiDB-lite"/>
    </source>
</evidence>
<dbReference type="InterPro" id="IPR000740">
    <property type="entry name" value="GrpE"/>
</dbReference>
<dbReference type="GO" id="GO:0051082">
    <property type="term" value="F:unfolded protein binding"/>
    <property type="evidence" value="ECO:0007669"/>
    <property type="project" value="TreeGrafter"/>
</dbReference>
<dbReference type="PANTHER" id="PTHR21237">
    <property type="entry name" value="GRPE PROTEIN"/>
    <property type="match status" value="1"/>
</dbReference>
<name>A0A0L6V4C3_9BASI</name>
<evidence type="ECO:0000256" key="4">
    <source>
        <dbReference type="RuleBase" id="RU004478"/>
    </source>
</evidence>
<dbReference type="OrthoDB" id="201635at2759"/>
<dbReference type="GO" id="GO:0000774">
    <property type="term" value="F:adenyl-nucleotide exchange factor activity"/>
    <property type="evidence" value="ECO:0007669"/>
    <property type="project" value="InterPro"/>
</dbReference>
<dbReference type="InterPro" id="IPR013805">
    <property type="entry name" value="GrpE_CC"/>
</dbReference>